<dbReference type="Gene3D" id="1.10.150.20">
    <property type="entry name" value="5' to 3' exonuclease, C-terminal subdomain"/>
    <property type="match status" value="1"/>
</dbReference>
<dbReference type="PANTHER" id="PTHR10133">
    <property type="entry name" value="DNA POLYMERASE I"/>
    <property type="match status" value="1"/>
</dbReference>
<dbReference type="EC" id="2.7.7.7" evidence="2"/>
<dbReference type="SMART" id="SM00482">
    <property type="entry name" value="POLAc"/>
    <property type="match status" value="1"/>
</dbReference>
<keyword evidence="10" id="KW-1185">Reference proteome</keyword>
<dbReference type="Gene3D" id="3.30.70.370">
    <property type="match status" value="1"/>
</dbReference>
<dbReference type="PANTHER" id="PTHR10133:SF27">
    <property type="entry name" value="DNA POLYMERASE NU"/>
    <property type="match status" value="1"/>
</dbReference>
<dbReference type="Gene3D" id="3.30.420.10">
    <property type="entry name" value="Ribonuclease H-like superfamily/Ribonuclease H"/>
    <property type="match status" value="1"/>
</dbReference>
<keyword evidence="8" id="KW-0378">Hydrolase</keyword>
<reference evidence="8 10" key="2">
    <citation type="submission" date="2019-05" db="EMBL/GenBank/DDBJ databases">
        <title>Genome sequence of Moorella thermoacetica ATCC 33924.</title>
        <authorList>
            <person name="Poehlein A."/>
            <person name="Bengelsdorf F.R."/>
            <person name="Duerre P."/>
            <person name="Daniel R."/>
        </authorList>
    </citation>
    <scope>NUCLEOTIDE SEQUENCE [LARGE SCALE GENOMIC DNA]</scope>
    <source>
        <strain evidence="8 10">ATCC 33924</strain>
    </source>
</reference>
<dbReference type="GO" id="GO:0006302">
    <property type="term" value="P:double-strand break repair"/>
    <property type="evidence" value="ECO:0007669"/>
    <property type="project" value="TreeGrafter"/>
</dbReference>
<dbReference type="Pfam" id="PF01612">
    <property type="entry name" value="DNA_pol_A_exo1"/>
    <property type="match status" value="1"/>
</dbReference>
<evidence type="ECO:0000256" key="2">
    <source>
        <dbReference type="ARBA" id="ARBA00012417"/>
    </source>
</evidence>
<evidence type="ECO:0000313" key="7">
    <source>
        <dbReference type="EMBL" id="AOQ23007.1"/>
    </source>
</evidence>
<dbReference type="GO" id="GO:0003887">
    <property type="term" value="F:DNA-directed DNA polymerase activity"/>
    <property type="evidence" value="ECO:0007669"/>
    <property type="project" value="UniProtKB-EC"/>
</dbReference>
<dbReference type="SMR" id="A0AAC9HFG5"/>
<dbReference type="InterPro" id="IPR036397">
    <property type="entry name" value="RNaseH_sf"/>
</dbReference>
<evidence type="ECO:0000313" key="8">
    <source>
        <dbReference type="EMBL" id="TYL06559.1"/>
    </source>
</evidence>
<dbReference type="EMBL" id="VCDX01000029">
    <property type="protein sequence ID" value="TYL06559.1"/>
    <property type="molecule type" value="Genomic_DNA"/>
</dbReference>
<dbReference type="InterPro" id="IPR002562">
    <property type="entry name" value="3'-5'_exonuclease_dom"/>
</dbReference>
<dbReference type="EMBL" id="CP017019">
    <property type="protein sequence ID" value="AOQ23007.1"/>
    <property type="molecule type" value="Genomic_DNA"/>
</dbReference>
<gene>
    <name evidence="7" type="primary">polA_1</name>
    <name evidence="8" type="synonym">rnd</name>
    <name evidence="7" type="ORF">Maut_00538</name>
    <name evidence="8" type="ORF">MTAT_30000</name>
</gene>
<dbReference type="GO" id="GO:0003677">
    <property type="term" value="F:DNA binding"/>
    <property type="evidence" value="ECO:0007669"/>
    <property type="project" value="InterPro"/>
</dbReference>
<dbReference type="InterPro" id="IPR043502">
    <property type="entry name" value="DNA/RNA_pol_sf"/>
</dbReference>
<comment type="similarity">
    <text evidence="1">Belongs to the DNA polymerase type-A family.</text>
</comment>
<dbReference type="GO" id="GO:0008408">
    <property type="term" value="F:3'-5' exonuclease activity"/>
    <property type="evidence" value="ECO:0007669"/>
    <property type="project" value="InterPro"/>
</dbReference>
<accession>A0AAC9HFG5</accession>
<dbReference type="AlphaFoldDB" id="A0AAC9HFG5"/>
<evidence type="ECO:0000256" key="1">
    <source>
        <dbReference type="ARBA" id="ARBA00007705"/>
    </source>
</evidence>
<evidence type="ECO:0000256" key="3">
    <source>
        <dbReference type="ARBA" id="ARBA00020311"/>
    </source>
</evidence>
<evidence type="ECO:0000256" key="5">
    <source>
        <dbReference type="ARBA" id="ARBA00049244"/>
    </source>
</evidence>
<organism evidence="7 9">
    <name type="scientific">Neomoorella thermoacetica</name>
    <name type="common">Clostridium thermoaceticum</name>
    <dbReference type="NCBI Taxonomy" id="1525"/>
    <lineage>
        <taxon>Bacteria</taxon>
        <taxon>Bacillati</taxon>
        <taxon>Bacillota</taxon>
        <taxon>Clostridia</taxon>
        <taxon>Neomoorellales</taxon>
        <taxon>Neomoorellaceae</taxon>
        <taxon>Neomoorella</taxon>
    </lineage>
</organism>
<sequence>MTILGQFYFTIYTHSLKEIAHRHLEVVLDKEEQASDWSAPELTERQLRYAGMDAAVLLPLREILANLIYKNRLARAAKIEFDCLPAAAEIECAGMPFDSKKAWEMETAVNAAAESARLGLVGLAREAGFRARPKKSGGKYSPDLNPDSAVDVVDCLEILAGREGILVNTEGPGKGFRLPGGEVLPLESRDDTLTRVAAVLPEESELKRFIGLLQEYRGQKKKSDFLKKWIELTHPATGRLHPDLRQLNPQGVGRFSASNPNVQQAGRDKEIRALFRVIEGRKLVLADYSAIEMRVACEVSRDENLLKAFTEGIDVHKFTAASVSGKPVGEVTKSERQFAKSLNFGLIFGMSGKTLQEYAELGYGVKMTLEEAEEAREKFFQLYYGIAGWHERQRHSIYKDRFGIVFRHDGVRGYYVEKRPFVRMPGGHMRVWPVVEEKKKNGGGTYLRKAGPLTEIYNSPVQGGAAELLKVAMGNLYRELLARKWDDVFIVLTLHDELHLEAPEDNAEEALEVLQAAMVGAGEDMAFTVPVEAEGVIGDSWADKA</sequence>
<dbReference type="GO" id="GO:0006261">
    <property type="term" value="P:DNA-templated DNA replication"/>
    <property type="evidence" value="ECO:0007669"/>
    <property type="project" value="InterPro"/>
</dbReference>
<reference evidence="7 9" key="1">
    <citation type="submission" date="2016-08" db="EMBL/GenBank/DDBJ databases">
        <title>Moorella thermoacetica DSM 103132.</title>
        <authorList>
            <person name="Jendresen C.B."/>
            <person name="Redl S.M."/>
            <person name="Jensen T.O."/>
            <person name="Nielsen A.T."/>
        </authorList>
    </citation>
    <scope>NUCLEOTIDE SEQUENCE [LARGE SCALE GENOMIC DNA]</scope>
    <source>
        <strain evidence="7 9">DSM 103132</strain>
    </source>
</reference>
<dbReference type="RefSeq" id="WP_069588167.1">
    <property type="nucleotide sequence ID" value="NZ_CP017019.1"/>
</dbReference>
<dbReference type="InterPro" id="IPR001098">
    <property type="entry name" value="DNA-dir_DNA_pol_A_palm_dom"/>
</dbReference>
<keyword evidence="7" id="KW-0808">Transferase</keyword>
<dbReference type="PRINTS" id="PR00868">
    <property type="entry name" value="DNAPOLI"/>
</dbReference>
<dbReference type="InterPro" id="IPR012337">
    <property type="entry name" value="RNaseH-like_sf"/>
</dbReference>
<feature type="domain" description="DNA-directed DNA polymerase family A palm" evidence="6">
    <location>
        <begin position="268"/>
        <end position="506"/>
    </location>
</feature>
<dbReference type="Pfam" id="PF00476">
    <property type="entry name" value="DNA_pol_A"/>
    <property type="match status" value="1"/>
</dbReference>
<dbReference type="SUPFAM" id="SSF56672">
    <property type="entry name" value="DNA/RNA polymerases"/>
    <property type="match status" value="1"/>
</dbReference>
<proteinExistence type="inferred from homology"/>
<protein>
    <recommendedName>
        <fullName evidence="3">DNA polymerase I</fullName>
        <ecNumber evidence="2">2.7.7.7</ecNumber>
    </recommendedName>
</protein>
<evidence type="ECO:0000259" key="6">
    <source>
        <dbReference type="SMART" id="SM00482"/>
    </source>
</evidence>
<evidence type="ECO:0000313" key="9">
    <source>
        <dbReference type="Proteomes" id="UP000094598"/>
    </source>
</evidence>
<dbReference type="Proteomes" id="UP000322283">
    <property type="component" value="Unassembled WGS sequence"/>
</dbReference>
<dbReference type="Proteomes" id="UP000094598">
    <property type="component" value="Chromosome"/>
</dbReference>
<keyword evidence="4" id="KW-0235">DNA replication</keyword>
<comment type="catalytic activity">
    <reaction evidence="5">
        <text>DNA(n) + a 2'-deoxyribonucleoside 5'-triphosphate = DNA(n+1) + diphosphate</text>
        <dbReference type="Rhea" id="RHEA:22508"/>
        <dbReference type="Rhea" id="RHEA-COMP:17339"/>
        <dbReference type="Rhea" id="RHEA-COMP:17340"/>
        <dbReference type="ChEBI" id="CHEBI:33019"/>
        <dbReference type="ChEBI" id="CHEBI:61560"/>
        <dbReference type="ChEBI" id="CHEBI:173112"/>
        <dbReference type="EC" id="2.7.7.7"/>
    </reaction>
</comment>
<dbReference type="InterPro" id="IPR002298">
    <property type="entry name" value="DNA_polymerase_A"/>
</dbReference>
<keyword evidence="7" id="KW-0548">Nucleotidyltransferase</keyword>
<name>A0AAC9HFG5_NEOTH</name>
<evidence type="ECO:0000256" key="4">
    <source>
        <dbReference type="ARBA" id="ARBA00022705"/>
    </source>
</evidence>
<evidence type="ECO:0000313" key="10">
    <source>
        <dbReference type="Proteomes" id="UP000322283"/>
    </source>
</evidence>
<dbReference type="SUPFAM" id="SSF53098">
    <property type="entry name" value="Ribonuclease H-like"/>
    <property type="match status" value="1"/>
</dbReference>